<evidence type="ECO:0000313" key="9">
    <source>
        <dbReference type="Proteomes" id="UP000743370"/>
    </source>
</evidence>
<accession>A0A8T0KIF3</accession>
<evidence type="ECO:0000259" key="7">
    <source>
        <dbReference type="PROSITE" id="PS50066"/>
    </source>
</evidence>
<dbReference type="PROSITE" id="PS50066">
    <property type="entry name" value="MADS_BOX_2"/>
    <property type="match status" value="1"/>
</dbReference>
<dbReference type="GO" id="GO:0003677">
    <property type="term" value="F:DNA binding"/>
    <property type="evidence" value="ECO:0007669"/>
    <property type="project" value="UniProtKB-KW"/>
</dbReference>
<dbReference type="Gene3D" id="3.40.1810.10">
    <property type="entry name" value="Transcription factor, MADS-box"/>
    <property type="match status" value="1"/>
</dbReference>
<keyword evidence="5" id="KW-0539">Nucleus</keyword>
<dbReference type="InterPro" id="IPR036879">
    <property type="entry name" value="TF_MADSbox_sf"/>
</dbReference>
<feature type="region of interest" description="Disordered" evidence="6">
    <location>
        <begin position="208"/>
        <end position="233"/>
    </location>
</feature>
<evidence type="ECO:0000256" key="2">
    <source>
        <dbReference type="ARBA" id="ARBA00023015"/>
    </source>
</evidence>
<keyword evidence="3" id="KW-0238">DNA-binding</keyword>
<reference evidence="8 9" key="1">
    <citation type="submission" date="2020-05" db="EMBL/GenBank/DDBJ databases">
        <title>Vigna angularis (adzuki bean) Var. LongXiaoDou No. 4 denovo assembly.</title>
        <authorList>
            <person name="Xiang H."/>
        </authorList>
    </citation>
    <scope>NUCLEOTIDE SEQUENCE [LARGE SCALE GENOMIC DNA]</scope>
    <source>
        <tissue evidence="8">Leaf</tissue>
    </source>
</reference>
<feature type="domain" description="MADS-box" evidence="7">
    <location>
        <begin position="11"/>
        <end position="71"/>
    </location>
</feature>
<name>A0A8T0KIF3_PHAAN</name>
<dbReference type="Proteomes" id="UP000743370">
    <property type="component" value="Unassembled WGS sequence"/>
</dbReference>
<keyword evidence="2" id="KW-0805">Transcription regulation</keyword>
<gene>
    <name evidence="8" type="ORF">HKW66_Vig0087170</name>
</gene>
<evidence type="ECO:0000256" key="1">
    <source>
        <dbReference type="ARBA" id="ARBA00004123"/>
    </source>
</evidence>
<evidence type="ECO:0000256" key="4">
    <source>
        <dbReference type="ARBA" id="ARBA00023163"/>
    </source>
</evidence>
<dbReference type="GO" id="GO:0005634">
    <property type="term" value="C:nucleus"/>
    <property type="evidence" value="ECO:0007669"/>
    <property type="project" value="UniProtKB-SubCell"/>
</dbReference>
<dbReference type="EMBL" id="JABFOF010000004">
    <property type="protein sequence ID" value="KAG2398802.1"/>
    <property type="molecule type" value="Genomic_DNA"/>
</dbReference>
<dbReference type="Pfam" id="PF00319">
    <property type="entry name" value="SRF-TF"/>
    <property type="match status" value="1"/>
</dbReference>
<evidence type="ECO:0000256" key="5">
    <source>
        <dbReference type="ARBA" id="ARBA00023242"/>
    </source>
</evidence>
<evidence type="ECO:0000256" key="6">
    <source>
        <dbReference type="SAM" id="MobiDB-lite"/>
    </source>
</evidence>
<protein>
    <recommendedName>
        <fullName evidence="7">MADS-box domain-containing protein</fullName>
    </recommendedName>
</protein>
<comment type="subcellular location">
    <subcellularLocation>
        <location evidence="1">Nucleus</location>
    </subcellularLocation>
</comment>
<dbReference type="SMART" id="SM00432">
    <property type="entry name" value="MADS"/>
    <property type="match status" value="1"/>
</dbReference>
<dbReference type="AlphaFoldDB" id="A0A8T0KIF3"/>
<proteinExistence type="predicted"/>
<evidence type="ECO:0000313" key="8">
    <source>
        <dbReference type="EMBL" id="KAG2398802.1"/>
    </source>
</evidence>
<sequence>MNLYMCVFQNMGRPKLILKPITNGRDRDLALMKRKKALLKTISEFCSVCGVKACLIMYDGKGDSPPLTWPQDPIEMHSIIQRYERMVYEKIPKNFDLNNFFETRKNMVDSEIAKVQKEILETKYPTWHPCFNNLGAEELKNFIARLDSKLEACNKRTVTVKCKKQDEAQFNFKQCLIQPECVAPNPTQLVFMKDILQNQLPFAPMNPLNGNLAPPFQHNSEKGSSSQSPKLNFDPNLMQLKEENKGVVDTSNACQTDVLKNPSNKFDVPYDFLDESLNLFDQLGEIQSLNQHWGNNQQDALAVGGSITTMNGGVTDDTNFHGNQYNTETSLCNYNGVMQSYNYDASWQDIGFQQQNLQQMVTLPSFQPSVDKFKHITTTESLKFCYPNI</sequence>
<evidence type="ECO:0000256" key="3">
    <source>
        <dbReference type="ARBA" id="ARBA00023125"/>
    </source>
</evidence>
<dbReference type="InterPro" id="IPR002100">
    <property type="entry name" value="TF_MADSbox"/>
</dbReference>
<dbReference type="GO" id="GO:0046983">
    <property type="term" value="F:protein dimerization activity"/>
    <property type="evidence" value="ECO:0007669"/>
    <property type="project" value="InterPro"/>
</dbReference>
<keyword evidence="4" id="KW-0804">Transcription</keyword>
<dbReference type="SUPFAM" id="SSF55455">
    <property type="entry name" value="SRF-like"/>
    <property type="match status" value="1"/>
</dbReference>
<organism evidence="8 9">
    <name type="scientific">Phaseolus angularis</name>
    <name type="common">Azuki bean</name>
    <name type="synonym">Vigna angularis</name>
    <dbReference type="NCBI Taxonomy" id="3914"/>
    <lineage>
        <taxon>Eukaryota</taxon>
        <taxon>Viridiplantae</taxon>
        <taxon>Streptophyta</taxon>
        <taxon>Embryophyta</taxon>
        <taxon>Tracheophyta</taxon>
        <taxon>Spermatophyta</taxon>
        <taxon>Magnoliopsida</taxon>
        <taxon>eudicotyledons</taxon>
        <taxon>Gunneridae</taxon>
        <taxon>Pentapetalae</taxon>
        <taxon>rosids</taxon>
        <taxon>fabids</taxon>
        <taxon>Fabales</taxon>
        <taxon>Fabaceae</taxon>
        <taxon>Papilionoideae</taxon>
        <taxon>50 kb inversion clade</taxon>
        <taxon>NPAAA clade</taxon>
        <taxon>indigoferoid/millettioid clade</taxon>
        <taxon>Phaseoleae</taxon>
        <taxon>Vigna</taxon>
    </lineage>
</organism>
<comment type="caution">
    <text evidence="8">The sequence shown here is derived from an EMBL/GenBank/DDBJ whole genome shotgun (WGS) entry which is preliminary data.</text>
</comment>